<feature type="region of interest" description="Disordered" evidence="1">
    <location>
        <begin position="33"/>
        <end position="85"/>
    </location>
</feature>
<protein>
    <submittedName>
        <fullName evidence="2">Predicted protein</fullName>
    </submittedName>
</protein>
<dbReference type="HOGENOM" id="CLU_1867929_0_0_1"/>
<organism evidence="3">
    <name type="scientific">Arabidopsis lyrata subsp. lyrata</name>
    <name type="common">Lyre-leaved rock-cress</name>
    <dbReference type="NCBI Taxonomy" id="81972"/>
    <lineage>
        <taxon>Eukaryota</taxon>
        <taxon>Viridiplantae</taxon>
        <taxon>Streptophyta</taxon>
        <taxon>Embryophyta</taxon>
        <taxon>Tracheophyta</taxon>
        <taxon>Spermatophyta</taxon>
        <taxon>Magnoliopsida</taxon>
        <taxon>eudicotyledons</taxon>
        <taxon>Gunneridae</taxon>
        <taxon>Pentapetalae</taxon>
        <taxon>rosids</taxon>
        <taxon>malvids</taxon>
        <taxon>Brassicales</taxon>
        <taxon>Brassicaceae</taxon>
        <taxon>Camelineae</taxon>
        <taxon>Arabidopsis</taxon>
    </lineage>
</organism>
<evidence type="ECO:0000313" key="3">
    <source>
        <dbReference type="Proteomes" id="UP000008694"/>
    </source>
</evidence>
<gene>
    <name evidence="2" type="ORF">ARALYDRAFT_684955</name>
</gene>
<evidence type="ECO:0000313" key="2">
    <source>
        <dbReference type="EMBL" id="EFH42249.1"/>
    </source>
</evidence>
<keyword evidence="3" id="KW-1185">Reference proteome</keyword>
<dbReference type="Proteomes" id="UP000008694">
    <property type="component" value="Unassembled WGS sequence"/>
</dbReference>
<accession>D7MT27</accession>
<feature type="compositionally biased region" description="Basic residues" evidence="1">
    <location>
        <begin position="52"/>
        <end position="63"/>
    </location>
</feature>
<dbReference type="EMBL" id="GL348720">
    <property type="protein sequence ID" value="EFH42249.1"/>
    <property type="molecule type" value="Genomic_DNA"/>
</dbReference>
<sequence length="137" mass="15246">MALIAMQTLVPPKSLLLVHKLVHSRVNLLVNQKRQQNNVGREGYGEHESRPHGIKAMKKLRKTNGKEKASASASPSAASASPSAEFSKMFELKQKDLEGMKELQKLSILDSLIAKKENLDEEDKVVKKKLVAELFLT</sequence>
<name>D7MT27_ARALL</name>
<proteinExistence type="predicted"/>
<feature type="compositionally biased region" description="Low complexity" evidence="1">
    <location>
        <begin position="70"/>
        <end position="84"/>
    </location>
</feature>
<dbReference type="AlphaFoldDB" id="D7MT27"/>
<reference evidence="3" key="1">
    <citation type="journal article" date="2011" name="Nat. Genet.">
        <title>The Arabidopsis lyrata genome sequence and the basis of rapid genome size change.</title>
        <authorList>
            <person name="Hu T.T."/>
            <person name="Pattyn P."/>
            <person name="Bakker E.G."/>
            <person name="Cao J."/>
            <person name="Cheng J.-F."/>
            <person name="Clark R.M."/>
            <person name="Fahlgren N."/>
            <person name="Fawcett J.A."/>
            <person name="Grimwood J."/>
            <person name="Gundlach H."/>
            <person name="Haberer G."/>
            <person name="Hollister J.D."/>
            <person name="Ossowski S."/>
            <person name="Ottilar R.P."/>
            <person name="Salamov A.A."/>
            <person name="Schneeberger K."/>
            <person name="Spannagl M."/>
            <person name="Wang X."/>
            <person name="Yang L."/>
            <person name="Nasrallah M.E."/>
            <person name="Bergelson J."/>
            <person name="Carrington J.C."/>
            <person name="Gaut B.S."/>
            <person name="Schmutz J."/>
            <person name="Mayer K.F.X."/>
            <person name="Van de Peer Y."/>
            <person name="Grigoriev I.V."/>
            <person name="Nordborg M."/>
            <person name="Weigel D."/>
            <person name="Guo Y.-L."/>
        </authorList>
    </citation>
    <scope>NUCLEOTIDE SEQUENCE [LARGE SCALE GENOMIC DNA]</scope>
    <source>
        <strain evidence="3">cv. MN47</strain>
    </source>
</reference>
<evidence type="ECO:0000256" key="1">
    <source>
        <dbReference type="SAM" id="MobiDB-lite"/>
    </source>
</evidence>
<dbReference type="Gramene" id="Al_scaffold_0008_1775">
    <property type="protein sequence ID" value="Al_scaffold_0008_1775"/>
    <property type="gene ID" value="Al_scaffold_0008_1775"/>
</dbReference>